<protein>
    <submittedName>
        <fullName evidence="1">Uncharacterized protein</fullName>
    </submittedName>
</protein>
<dbReference type="EMBL" id="GGEC01038885">
    <property type="protein sequence ID" value="MBX19369.1"/>
    <property type="molecule type" value="Transcribed_RNA"/>
</dbReference>
<evidence type="ECO:0000313" key="1">
    <source>
        <dbReference type="EMBL" id="MBX19369.1"/>
    </source>
</evidence>
<proteinExistence type="predicted"/>
<reference evidence="1" key="1">
    <citation type="submission" date="2018-02" db="EMBL/GenBank/DDBJ databases">
        <title>Rhizophora mucronata_Transcriptome.</title>
        <authorList>
            <person name="Meera S.P."/>
            <person name="Sreeshan A."/>
            <person name="Augustine A."/>
        </authorList>
    </citation>
    <scope>NUCLEOTIDE SEQUENCE</scope>
    <source>
        <tissue evidence="1">Leaf</tissue>
    </source>
</reference>
<organism evidence="1">
    <name type="scientific">Rhizophora mucronata</name>
    <name type="common">Asiatic mangrove</name>
    <dbReference type="NCBI Taxonomy" id="61149"/>
    <lineage>
        <taxon>Eukaryota</taxon>
        <taxon>Viridiplantae</taxon>
        <taxon>Streptophyta</taxon>
        <taxon>Embryophyta</taxon>
        <taxon>Tracheophyta</taxon>
        <taxon>Spermatophyta</taxon>
        <taxon>Magnoliopsida</taxon>
        <taxon>eudicotyledons</taxon>
        <taxon>Gunneridae</taxon>
        <taxon>Pentapetalae</taxon>
        <taxon>rosids</taxon>
        <taxon>fabids</taxon>
        <taxon>Malpighiales</taxon>
        <taxon>Rhizophoraceae</taxon>
        <taxon>Rhizophora</taxon>
    </lineage>
</organism>
<accession>A0A2P2LN52</accession>
<sequence length="41" mass="4981">MNPKKRKRLQLTICLKILFCQVYPVHIFLHHTMAPHPENHF</sequence>
<dbReference type="AlphaFoldDB" id="A0A2P2LN52"/>
<name>A0A2P2LN52_RHIMU</name>